<organism evidence="3 4">
    <name type="scientific">Polarella glacialis</name>
    <name type="common">Dinoflagellate</name>
    <dbReference type="NCBI Taxonomy" id="89957"/>
    <lineage>
        <taxon>Eukaryota</taxon>
        <taxon>Sar</taxon>
        <taxon>Alveolata</taxon>
        <taxon>Dinophyceae</taxon>
        <taxon>Suessiales</taxon>
        <taxon>Suessiaceae</taxon>
        <taxon>Polarella</taxon>
    </lineage>
</organism>
<keyword evidence="2" id="KW-1133">Transmembrane helix</keyword>
<dbReference type="EMBL" id="CAJNNV010003201">
    <property type="protein sequence ID" value="CAE8588549.1"/>
    <property type="molecule type" value="Genomic_DNA"/>
</dbReference>
<proteinExistence type="predicted"/>
<keyword evidence="2" id="KW-0812">Transmembrane</keyword>
<evidence type="ECO:0000313" key="4">
    <source>
        <dbReference type="Proteomes" id="UP000654075"/>
    </source>
</evidence>
<keyword evidence="4" id="KW-1185">Reference proteome</keyword>
<sequence>MRSGAMQSRPSLAARSPGKRSNVAFADEATQNNRVFAASAASSDARRGWRPPLSALRPGQKSGEGWDWCMQRDRGLLPDLAPPPVPPAAEGEWMGKTLTSKSTLTEEGQKEATRVLGALKHRTNPMEALLSRELSQPRLALESTGPKNALPQTCNQIYGARYKEASFCLLLLLLMLLMLLLLSVLDPLLCKKGRERERENNGSSRWLC</sequence>
<feature type="region of interest" description="Disordered" evidence="1">
    <location>
        <begin position="1"/>
        <end position="65"/>
    </location>
</feature>
<feature type="compositionally biased region" description="Polar residues" evidence="1">
    <location>
        <begin position="1"/>
        <end position="10"/>
    </location>
</feature>
<dbReference type="Proteomes" id="UP000654075">
    <property type="component" value="Unassembled WGS sequence"/>
</dbReference>
<comment type="caution">
    <text evidence="3">The sequence shown here is derived from an EMBL/GenBank/DDBJ whole genome shotgun (WGS) entry which is preliminary data.</text>
</comment>
<evidence type="ECO:0000256" key="2">
    <source>
        <dbReference type="SAM" id="Phobius"/>
    </source>
</evidence>
<evidence type="ECO:0000313" key="3">
    <source>
        <dbReference type="EMBL" id="CAE8588549.1"/>
    </source>
</evidence>
<name>A0A813DQQ7_POLGL</name>
<gene>
    <name evidence="3" type="ORF">PGLA1383_LOCUS7345</name>
</gene>
<accession>A0A813DQQ7</accession>
<feature type="transmembrane region" description="Helical" evidence="2">
    <location>
        <begin position="167"/>
        <end position="185"/>
    </location>
</feature>
<evidence type="ECO:0000256" key="1">
    <source>
        <dbReference type="SAM" id="MobiDB-lite"/>
    </source>
</evidence>
<keyword evidence="2" id="KW-0472">Membrane</keyword>
<protein>
    <submittedName>
        <fullName evidence="3">Uncharacterized protein</fullName>
    </submittedName>
</protein>
<reference evidence="3" key="1">
    <citation type="submission" date="2021-02" db="EMBL/GenBank/DDBJ databases">
        <authorList>
            <person name="Dougan E. K."/>
            <person name="Rhodes N."/>
            <person name="Thang M."/>
            <person name="Chan C."/>
        </authorList>
    </citation>
    <scope>NUCLEOTIDE SEQUENCE</scope>
</reference>
<dbReference type="AlphaFoldDB" id="A0A813DQQ7"/>